<feature type="region of interest" description="Disordered" evidence="1">
    <location>
        <begin position="477"/>
        <end position="522"/>
    </location>
</feature>
<keyword evidence="2" id="KW-0030">Aminoacyl-tRNA synthetase</keyword>
<feature type="region of interest" description="Disordered" evidence="1">
    <location>
        <begin position="677"/>
        <end position="711"/>
    </location>
</feature>
<dbReference type="GO" id="GO:0004812">
    <property type="term" value="F:aminoacyl-tRNA ligase activity"/>
    <property type="evidence" value="ECO:0007669"/>
    <property type="project" value="UniProtKB-KW"/>
</dbReference>
<feature type="compositionally biased region" description="Basic and acidic residues" evidence="1">
    <location>
        <begin position="700"/>
        <end position="711"/>
    </location>
</feature>
<name>A0A0B8QKB9_LACLL</name>
<sequence length="734" mass="84191">MRKTRKGVKMVEIQTHEKRKQLLDQAQSANIFQVAQQLGLKALGSNMYEWEGHQSIWLNPRKNRFNWFAENLWGGPIDLVSLVLFNARTFEERRAHFKEAVAYLTQTGWQTFDAQKVPKAQPFHYYLRDQAKNQLAEKYLGEERGLSQATIQFFEEKGLIAQSQWRNTLEDGRHFYEPIVVFKHFDKPNHMVGASVQGIQAYPELHKDHASGHLKRVLKNSGSYGGMVLDIGQSERLIVFEAPIDLMSYYELHQSELKNVKLLSSDGYKPQVISHYIAEIYGREELTLDEKEKFLETFDRLAGNIEGLPEQLITFAYDHDEAGKTFVKRFNDQYPNAPKYARTDFPPLHDGQAKNDWNDELKRQKGWITMKNESSEKSKKRESFLKLPEAAQAYLVQKARVDEEKKTPNQTTAAQHLRELQWNFKKEDQARLDGLYEQLIDKDFSPLDLLALEQTQDEVVQTLLKETQQFDDEMTNLFTQTPPVPQPQNEATTNPVVEQPQPSQTTSPVEARKSPKKVETIKEVPSEVKSPLTKEELEALLSAHFSKIEGLVNQFKKDVLENKTMSNEETQTEVKGLLTQIHEHLLELVDQVKVAILNKRNQMGTALQATRISVTNTLKSPFLKLSQELQAISQNLTQRFALEEMPKPPEKVKSRKALAEELSEKAKMIEDLKVKLATQGQKQTEAEKPKTAKKRSKSKKNFDTRLQQAKEAEQEKIKAVAAQGNLPVAKGISV</sequence>
<evidence type="ECO:0000313" key="3">
    <source>
        <dbReference type="Proteomes" id="UP000031847"/>
    </source>
</evidence>
<evidence type="ECO:0000256" key="1">
    <source>
        <dbReference type="SAM" id="MobiDB-lite"/>
    </source>
</evidence>
<dbReference type="Proteomes" id="UP000031847">
    <property type="component" value="Unassembled WGS sequence"/>
</dbReference>
<keyword evidence="2" id="KW-0436">Ligase</keyword>
<evidence type="ECO:0000313" key="2">
    <source>
        <dbReference type="EMBL" id="GAM80280.1"/>
    </source>
</evidence>
<reference evidence="2 3" key="1">
    <citation type="submission" date="2015-01" db="EMBL/GenBank/DDBJ databases">
        <title>Lactococcus lactis subsp.lactis JCM 5805 whole genome shotgun sequence.</title>
        <authorList>
            <person name="Fujii T."/>
            <person name="Tomita Y."/>
            <person name="Ikushima S."/>
            <person name="Fujiwara D."/>
        </authorList>
    </citation>
    <scope>NUCLEOTIDE SEQUENCE [LARGE SCALE GENOMIC DNA]</scope>
    <source>
        <strain evidence="2 3">JCM 5805</strain>
    </source>
</reference>
<dbReference type="AlphaFoldDB" id="A0A0B8QKB9"/>
<organism evidence="2 3">
    <name type="scientific">Lactococcus lactis subsp. lactis</name>
    <name type="common">Streptococcus lactis</name>
    <dbReference type="NCBI Taxonomy" id="1360"/>
    <lineage>
        <taxon>Bacteria</taxon>
        <taxon>Bacillati</taxon>
        <taxon>Bacillota</taxon>
        <taxon>Bacilli</taxon>
        <taxon>Lactobacillales</taxon>
        <taxon>Streptococcaceae</taxon>
        <taxon>Lactococcus</taxon>
    </lineage>
</organism>
<dbReference type="Pfam" id="PF13155">
    <property type="entry name" value="Toprim_2"/>
    <property type="match status" value="1"/>
</dbReference>
<feature type="compositionally biased region" description="Basic and acidic residues" evidence="1">
    <location>
        <begin position="510"/>
        <end position="522"/>
    </location>
</feature>
<protein>
    <submittedName>
        <fullName evidence="2">Aspartyl/asparaginyl-tRNA synthetases</fullName>
    </submittedName>
</protein>
<gene>
    <name evidence="2" type="ORF">JCM5805K_1391</name>
</gene>
<dbReference type="Gene3D" id="3.40.1360.10">
    <property type="match status" value="1"/>
</dbReference>
<feature type="compositionally biased region" description="Polar residues" evidence="1">
    <location>
        <begin position="477"/>
        <end position="508"/>
    </location>
</feature>
<dbReference type="EMBL" id="BBSI01000022">
    <property type="protein sequence ID" value="GAM80280.1"/>
    <property type="molecule type" value="Genomic_DNA"/>
</dbReference>
<comment type="caution">
    <text evidence="2">The sequence shown here is derived from an EMBL/GenBank/DDBJ whole genome shotgun (WGS) entry which is preliminary data.</text>
</comment>
<accession>A0A0B8QKB9</accession>
<proteinExistence type="predicted"/>